<feature type="domain" description="Flagellar basal-body/hook protein C-terminal" evidence="8">
    <location>
        <begin position="471"/>
        <end position="513"/>
    </location>
</feature>
<evidence type="ECO:0000313" key="11">
    <source>
        <dbReference type="EMBL" id="SPT70658.1"/>
    </source>
</evidence>
<dbReference type="InterPro" id="IPR037058">
    <property type="entry name" value="Falgellar_hook_FlgE_sf"/>
</dbReference>
<evidence type="ECO:0000256" key="5">
    <source>
        <dbReference type="RuleBase" id="RU362116"/>
    </source>
</evidence>
<dbReference type="Proteomes" id="UP000250086">
    <property type="component" value="Unassembled WGS sequence"/>
</dbReference>
<dbReference type="InterPro" id="IPR037925">
    <property type="entry name" value="FlgE/F/G-like"/>
</dbReference>
<dbReference type="OrthoDB" id="8578401at2"/>
<dbReference type="RefSeq" id="WP_113744707.1">
    <property type="nucleotide sequence ID" value="NZ_UAPU01000005.1"/>
</dbReference>
<evidence type="ECO:0000259" key="9">
    <source>
        <dbReference type="Pfam" id="PF07559"/>
    </source>
</evidence>
<dbReference type="PROSITE" id="PS00588">
    <property type="entry name" value="FLAGELLA_BB_ROD"/>
    <property type="match status" value="1"/>
</dbReference>
<dbReference type="Pfam" id="PF00460">
    <property type="entry name" value="Flg_bb_rod"/>
    <property type="match status" value="1"/>
</dbReference>
<dbReference type="PANTHER" id="PTHR30435">
    <property type="entry name" value="FLAGELLAR PROTEIN"/>
    <property type="match status" value="1"/>
</dbReference>
<comment type="function">
    <text evidence="5">A flexible structure which links the flagellar filament to the drive apparatus in the basal body.</text>
</comment>
<evidence type="ECO:0000256" key="1">
    <source>
        <dbReference type="ARBA" id="ARBA00004117"/>
    </source>
</evidence>
<keyword evidence="4 5" id="KW-0975">Bacterial flagellum</keyword>
<feature type="domain" description="Flagellar basal body rod protein N-terminal" evidence="7">
    <location>
        <begin position="6"/>
        <end position="32"/>
    </location>
</feature>
<dbReference type="NCBIfam" id="TIGR03506">
    <property type="entry name" value="FlgEFG_subfam"/>
    <property type="match status" value="1"/>
</dbReference>
<dbReference type="InterPro" id="IPR011491">
    <property type="entry name" value="FlgE_D2"/>
</dbReference>
<dbReference type="InterPro" id="IPR010930">
    <property type="entry name" value="Flg_bb/hook_C_dom"/>
</dbReference>
<dbReference type="InterPro" id="IPR053967">
    <property type="entry name" value="LlgE_F_G-like_D1"/>
</dbReference>
<feature type="region of interest" description="Disordered" evidence="6">
    <location>
        <begin position="183"/>
        <end position="204"/>
    </location>
</feature>
<comment type="similarity">
    <text evidence="2 5">Belongs to the flagella basal body rod proteins family.</text>
</comment>
<dbReference type="GO" id="GO:0009425">
    <property type="term" value="C:bacterial-type flagellum basal body"/>
    <property type="evidence" value="ECO:0007669"/>
    <property type="project" value="UniProtKB-SubCell"/>
</dbReference>
<dbReference type="EMBL" id="UAPV01000001">
    <property type="protein sequence ID" value="SPT70658.1"/>
    <property type="molecule type" value="Genomic_DNA"/>
</dbReference>
<keyword evidence="11" id="KW-0966">Cell projection</keyword>
<accession>A0A2X0VMD5</accession>
<dbReference type="Pfam" id="PF07559">
    <property type="entry name" value="FlgE_D2"/>
    <property type="match status" value="1"/>
</dbReference>
<organism evidence="11 12">
    <name type="scientific">Anaerobiospirillum thomasii</name>
    <dbReference type="NCBI Taxonomy" id="179995"/>
    <lineage>
        <taxon>Bacteria</taxon>
        <taxon>Pseudomonadati</taxon>
        <taxon>Pseudomonadota</taxon>
        <taxon>Gammaproteobacteria</taxon>
        <taxon>Aeromonadales</taxon>
        <taxon>Succinivibrionaceae</taxon>
        <taxon>Anaerobiospirillum</taxon>
    </lineage>
</organism>
<evidence type="ECO:0000256" key="4">
    <source>
        <dbReference type="ARBA" id="ARBA00023143"/>
    </source>
</evidence>
<keyword evidence="12" id="KW-1185">Reference proteome</keyword>
<dbReference type="Pfam" id="PF22692">
    <property type="entry name" value="LlgE_F_G_D1"/>
    <property type="match status" value="1"/>
</dbReference>
<keyword evidence="11" id="KW-0969">Cilium</keyword>
<sequence>MFGISLSGIKNSQKYLDVTSNNIANANTIGFKKSRAEFADLYSASVFQNHKTSVGMGSQNVSVSQQFVQGNLSGDTGNNLDMAIQGNGFFVLSNDNNYGGTNYASDRTYTRAGAFQVDKNGFIVTAQGDYLQGWNVNDNGDAQSLDISSTQAIKIPADTGAPKQSSEIGIGVNLPASAPSVKQPANLGQNANPQTQNAPNGKATQVWKSNFDPKDSSTYTCSTSQTIHDSLGGAHTLTYYMIKSDKVNAQGQNQNGNSQFWNVVVYVDGKPVDVAEANGENPVLLDVTDNNSSITGTGLYGFQVEFGPDGKMKKMIPSALFLDQDNGTYQSPRLDNFANDTFAKPGNAYPGHNFGLHSALGQGVSDTQDIHINFDATQYGSSSFSVNRSPTNDGYSTGLLTNVTVSPEGIIQAEYTNGRYVNVAKVAMADFANPQGLSKVGDTQWKQSILSGEATPKEANRGGAGSIKGANLEESNVDLTASLVDLIVAQRNYQANSQALQTQNTAMDSIMNIR</sequence>
<dbReference type="SUPFAM" id="SSF117143">
    <property type="entry name" value="Flagellar hook protein flgE"/>
    <property type="match status" value="1"/>
</dbReference>
<dbReference type="GO" id="GO:0009424">
    <property type="term" value="C:bacterial-type flagellum hook"/>
    <property type="evidence" value="ECO:0007669"/>
    <property type="project" value="TreeGrafter"/>
</dbReference>
<dbReference type="PANTHER" id="PTHR30435:SF1">
    <property type="entry name" value="FLAGELLAR HOOK PROTEIN FLGE"/>
    <property type="match status" value="1"/>
</dbReference>
<evidence type="ECO:0000259" key="8">
    <source>
        <dbReference type="Pfam" id="PF06429"/>
    </source>
</evidence>
<evidence type="ECO:0000256" key="3">
    <source>
        <dbReference type="ARBA" id="ARBA00019015"/>
    </source>
</evidence>
<evidence type="ECO:0000259" key="10">
    <source>
        <dbReference type="Pfam" id="PF22692"/>
    </source>
</evidence>
<dbReference type="Pfam" id="PF06429">
    <property type="entry name" value="Flg_bbr_C"/>
    <property type="match status" value="1"/>
</dbReference>
<evidence type="ECO:0000259" key="7">
    <source>
        <dbReference type="Pfam" id="PF00460"/>
    </source>
</evidence>
<feature type="compositionally biased region" description="Low complexity" evidence="6">
    <location>
        <begin position="189"/>
        <end position="200"/>
    </location>
</feature>
<evidence type="ECO:0000256" key="6">
    <source>
        <dbReference type="SAM" id="MobiDB-lite"/>
    </source>
</evidence>
<dbReference type="InterPro" id="IPR020013">
    <property type="entry name" value="Flagellar_FlgE/F/G"/>
</dbReference>
<dbReference type="GO" id="GO:0071978">
    <property type="term" value="P:bacterial-type flagellum-dependent swarming motility"/>
    <property type="evidence" value="ECO:0007669"/>
    <property type="project" value="TreeGrafter"/>
</dbReference>
<dbReference type="Gene3D" id="2.60.98.20">
    <property type="entry name" value="Flagellar hook protein FlgE"/>
    <property type="match status" value="1"/>
</dbReference>
<evidence type="ECO:0000313" key="12">
    <source>
        <dbReference type="Proteomes" id="UP000250086"/>
    </source>
</evidence>
<gene>
    <name evidence="11" type="primary">flgE</name>
    <name evidence="11" type="ORF">NCTC13093_02076</name>
</gene>
<comment type="subcellular location">
    <subcellularLocation>
        <location evidence="1 5">Bacterial flagellum basal body</location>
    </subcellularLocation>
</comment>
<dbReference type="InterPro" id="IPR019776">
    <property type="entry name" value="Flagellar_basal_body_rod_CS"/>
</dbReference>
<dbReference type="GO" id="GO:0005829">
    <property type="term" value="C:cytosol"/>
    <property type="evidence" value="ECO:0007669"/>
    <property type="project" value="TreeGrafter"/>
</dbReference>
<keyword evidence="11" id="KW-0282">Flagellum</keyword>
<dbReference type="InterPro" id="IPR001444">
    <property type="entry name" value="Flag_bb_rod_N"/>
</dbReference>
<name>A0A2X0VMD5_9GAMM</name>
<reference evidence="11 12" key="1">
    <citation type="submission" date="2018-06" db="EMBL/GenBank/DDBJ databases">
        <authorList>
            <consortium name="Pathogen Informatics"/>
            <person name="Doyle S."/>
        </authorList>
    </citation>
    <scope>NUCLEOTIDE SEQUENCE [LARGE SCALE GENOMIC DNA]</scope>
    <source>
        <strain evidence="11 12">NCTC13093</strain>
    </source>
</reference>
<proteinExistence type="inferred from homology"/>
<evidence type="ECO:0000256" key="2">
    <source>
        <dbReference type="ARBA" id="ARBA00009677"/>
    </source>
</evidence>
<feature type="domain" description="Flagellar hook protein FlgE D2" evidence="9">
    <location>
        <begin position="206"/>
        <end position="395"/>
    </location>
</feature>
<dbReference type="AlphaFoldDB" id="A0A2X0VMD5"/>
<protein>
    <recommendedName>
        <fullName evidence="3 5">Flagellar hook protein FlgE</fullName>
    </recommendedName>
</protein>
<feature type="domain" description="Flagellar hook protein FlgE/F/G-like D1" evidence="10">
    <location>
        <begin position="83"/>
        <end position="157"/>
    </location>
</feature>